<keyword evidence="1" id="KW-0472">Membrane</keyword>
<evidence type="ECO:0000313" key="2">
    <source>
        <dbReference type="EMBL" id="RKH69732.1"/>
    </source>
</evidence>
<keyword evidence="1" id="KW-0812">Transmembrane</keyword>
<protein>
    <submittedName>
        <fullName evidence="2">Uncharacterized protein</fullName>
    </submittedName>
</protein>
<dbReference type="RefSeq" id="WP_121769926.1">
    <property type="nucleotide sequence ID" value="NZ_RAWM01000030.1"/>
</dbReference>
<feature type="transmembrane region" description="Helical" evidence="1">
    <location>
        <begin position="78"/>
        <end position="106"/>
    </location>
</feature>
<dbReference type="OrthoDB" id="5509611at2"/>
<accession>A0A3A8QY08</accession>
<evidence type="ECO:0000256" key="1">
    <source>
        <dbReference type="SAM" id="Phobius"/>
    </source>
</evidence>
<organism evidence="2 3">
    <name type="scientific">Corallococcus interemptor</name>
    <dbReference type="NCBI Taxonomy" id="2316720"/>
    <lineage>
        <taxon>Bacteria</taxon>
        <taxon>Pseudomonadati</taxon>
        <taxon>Myxococcota</taxon>
        <taxon>Myxococcia</taxon>
        <taxon>Myxococcales</taxon>
        <taxon>Cystobacterineae</taxon>
        <taxon>Myxococcaceae</taxon>
        <taxon>Corallococcus</taxon>
    </lineage>
</organism>
<reference evidence="3" key="1">
    <citation type="submission" date="2018-09" db="EMBL/GenBank/DDBJ databases">
        <authorList>
            <person name="Livingstone P.G."/>
            <person name="Whitworth D.E."/>
        </authorList>
    </citation>
    <scope>NUCLEOTIDE SEQUENCE [LARGE SCALE GENOMIC DNA]</scope>
    <source>
        <strain evidence="3">AB047A</strain>
    </source>
</reference>
<name>A0A3A8QY08_9BACT</name>
<gene>
    <name evidence="2" type="ORF">D7X96_13935</name>
</gene>
<dbReference type="AlphaFoldDB" id="A0A3A8QY08"/>
<dbReference type="Proteomes" id="UP000282656">
    <property type="component" value="Unassembled WGS sequence"/>
</dbReference>
<comment type="caution">
    <text evidence="2">The sequence shown here is derived from an EMBL/GenBank/DDBJ whole genome shotgun (WGS) entry which is preliminary data.</text>
</comment>
<dbReference type="EMBL" id="RAWM01000030">
    <property type="protein sequence ID" value="RKH69732.1"/>
    <property type="molecule type" value="Genomic_DNA"/>
</dbReference>
<proteinExistence type="predicted"/>
<evidence type="ECO:0000313" key="3">
    <source>
        <dbReference type="Proteomes" id="UP000282656"/>
    </source>
</evidence>
<keyword evidence="3" id="KW-1185">Reference proteome</keyword>
<sequence length="322" mass="35959">MAVNVSRFHERFTYQARAPVPALLEDLEVLSRLDARAEGQRRVLSRAGGTAAILGGALALLCRQVWAGAVDPTEGLGVISGAILITGGVGGAAFVVGIGLLVWRALLRKRDLDNRRYDLARVLLQRLQVDLAPKAPVRLKLDLRAPDEPDKHAGQGMVGEWSTEFFVDPWFSLETRLADGTFVRIRMVERFQKRKRTRTTVSFLRIQRKTKGKHKSCAVLDVSARVKPERYPGLEQLKTRATGAVRLPPRVQLSRVRLAADRLSLRARLSGEWVARAERAEALEKEDASRTATMMLLSLYQVLGYARRRAKRQAARGRLEPV</sequence>
<feature type="transmembrane region" description="Helical" evidence="1">
    <location>
        <begin position="43"/>
        <end position="66"/>
    </location>
</feature>
<keyword evidence="1" id="KW-1133">Transmembrane helix</keyword>